<dbReference type="EMBL" id="JBDLNV010000001">
    <property type="protein sequence ID" value="MFM1722190.1"/>
    <property type="molecule type" value="Genomic_DNA"/>
</dbReference>
<dbReference type="Pfam" id="PF13456">
    <property type="entry name" value="RVT_3"/>
    <property type="match status" value="1"/>
</dbReference>
<dbReference type="CDD" id="cd07067">
    <property type="entry name" value="HP_PGM_like"/>
    <property type="match status" value="1"/>
</dbReference>
<dbReference type="InterPro" id="IPR002156">
    <property type="entry name" value="RNaseH_domain"/>
</dbReference>
<dbReference type="CDD" id="cd09279">
    <property type="entry name" value="RNase_HI_like"/>
    <property type="match status" value="1"/>
</dbReference>
<dbReference type="PANTHER" id="PTHR48100">
    <property type="entry name" value="BROAD-SPECIFICITY PHOSPHATASE YOR283W-RELATED"/>
    <property type="match status" value="1"/>
</dbReference>
<feature type="domain" description="RNase H type-1" evidence="1">
    <location>
        <begin position="2"/>
        <end position="134"/>
    </location>
</feature>
<name>A0ABW9FBM8_9NOCA</name>
<dbReference type="InterPro" id="IPR050275">
    <property type="entry name" value="PGM_Phosphatase"/>
</dbReference>
<dbReference type="SUPFAM" id="SSF53098">
    <property type="entry name" value="Ribonuclease H-like"/>
    <property type="match status" value="1"/>
</dbReference>
<dbReference type="InterPro" id="IPR014636">
    <property type="entry name" value="RNaseH/PGlycerate_mutase"/>
</dbReference>
<dbReference type="InterPro" id="IPR012337">
    <property type="entry name" value="RNaseH-like_sf"/>
</dbReference>
<dbReference type="NCBIfam" id="NF005567">
    <property type="entry name" value="PRK07238.1"/>
    <property type="match status" value="1"/>
</dbReference>
<dbReference type="RefSeq" id="WP_420162768.1">
    <property type="nucleotide sequence ID" value="NZ_JBDLNV010000001.1"/>
</dbReference>
<keyword evidence="3" id="KW-1185">Reference proteome</keyword>
<evidence type="ECO:0000259" key="1">
    <source>
        <dbReference type="PROSITE" id="PS50879"/>
    </source>
</evidence>
<dbReference type="InterPro" id="IPR029033">
    <property type="entry name" value="His_PPase_superfam"/>
</dbReference>
<dbReference type="SUPFAM" id="SSF53254">
    <property type="entry name" value="Phosphoglycerate mutase-like"/>
    <property type="match status" value="1"/>
</dbReference>
<dbReference type="PROSITE" id="PS50879">
    <property type="entry name" value="RNASE_H_1"/>
    <property type="match status" value="1"/>
</dbReference>
<dbReference type="InterPro" id="IPR036397">
    <property type="entry name" value="RNaseH_sf"/>
</dbReference>
<dbReference type="PANTHER" id="PTHR48100:SF62">
    <property type="entry name" value="GLUCOSYL-3-PHOSPHOGLYCERATE PHOSPHATASE"/>
    <property type="match status" value="1"/>
</dbReference>
<evidence type="ECO:0000313" key="3">
    <source>
        <dbReference type="Proteomes" id="UP001629745"/>
    </source>
</evidence>
<dbReference type="Proteomes" id="UP001629745">
    <property type="component" value="Unassembled WGS sequence"/>
</dbReference>
<organism evidence="2 3">
    <name type="scientific">Rhodococcus parequi</name>
    <dbReference type="NCBI Taxonomy" id="3137122"/>
    <lineage>
        <taxon>Bacteria</taxon>
        <taxon>Bacillati</taxon>
        <taxon>Actinomycetota</taxon>
        <taxon>Actinomycetes</taxon>
        <taxon>Mycobacteriales</taxon>
        <taxon>Nocardiaceae</taxon>
        <taxon>Rhodococcus</taxon>
    </lineage>
</organism>
<accession>A0ABW9FBM8</accession>
<dbReference type="Gene3D" id="3.40.50.1240">
    <property type="entry name" value="Phosphoglycerate mutase-like"/>
    <property type="match status" value="1"/>
</dbReference>
<dbReference type="PIRSF" id="PIRSF036922">
    <property type="entry name" value="RNaseH_PGAM"/>
    <property type="match status" value="1"/>
</dbReference>
<evidence type="ECO:0000313" key="2">
    <source>
        <dbReference type="EMBL" id="MFM1722190.1"/>
    </source>
</evidence>
<proteinExistence type="predicted"/>
<dbReference type="SMART" id="SM00855">
    <property type="entry name" value="PGAM"/>
    <property type="match status" value="1"/>
</dbReference>
<dbReference type="Gene3D" id="3.30.420.10">
    <property type="entry name" value="Ribonuclease H-like superfamily/Ribonuclease H"/>
    <property type="match status" value="1"/>
</dbReference>
<sequence length="381" mass="40572">MTSGRVVVEADGGSRGNPGPAGYGAVVFDADRGRVLAERREFLGVATNNVAEYRGLIAGLTAARDLGAHEVDVRMDSKLVVEQMSGRWKVKHPDMIPLAQRAREVAGGFARVTYTWIPRAENSHADRLANEAMDGEDAITSGFDVADTALVDAPEVAPVPAAEPASETAAAPGWTGAVGAPTRMLLLRHGQTELSVERRYSGRGNPALTEFGRAQARSAARRLADKGAIAAVVSSPLGRARETASAAADALGLPVTVHEGLTETDFGKWEGLTFAEAQRRDPEVHSRWLSDTSVRPPEGESFDEVRARIEAVRDDLTASYAGANILVVTHVTPIKTLLQLALDVGPSLLYRLHLDLASLSIAEFYPDGGSSVRLVNDTSHL</sequence>
<gene>
    <name evidence="2" type="ORF">ABEU20_000742</name>
</gene>
<dbReference type="InterPro" id="IPR013078">
    <property type="entry name" value="His_Pase_superF_clade-1"/>
</dbReference>
<comment type="caution">
    <text evidence="2">The sequence shown here is derived from an EMBL/GenBank/DDBJ whole genome shotgun (WGS) entry which is preliminary data.</text>
</comment>
<protein>
    <submittedName>
        <fullName evidence="2">Bifunctional RNase H/acid phosphatase</fullName>
    </submittedName>
</protein>
<dbReference type="Pfam" id="PF00300">
    <property type="entry name" value="His_Phos_1"/>
    <property type="match status" value="1"/>
</dbReference>
<reference evidence="2 3" key="1">
    <citation type="submission" date="2023-11" db="EMBL/GenBank/DDBJ databases">
        <authorList>
            <person name="Val-Calvo J."/>
            <person name="Scortti M."/>
            <person name="Vazquez-Boland J."/>
        </authorList>
    </citation>
    <scope>NUCLEOTIDE SEQUENCE [LARGE SCALE GENOMIC DNA]</scope>
    <source>
        <strain evidence="2 3">PAM 2766</strain>
    </source>
</reference>